<dbReference type="EMBL" id="CAHIKZ030001586">
    <property type="protein sequence ID" value="CAE1268884.1"/>
    <property type="molecule type" value="Genomic_DNA"/>
</dbReference>
<reference evidence="2" key="1">
    <citation type="submission" date="2021-01" db="EMBL/GenBank/DDBJ databases">
        <authorList>
            <person name="Li R."/>
            <person name="Bekaert M."/>
        </authorList>
    </citation>
    <scope>NUCLEOTIDE SEQUENCE</scope>
    <source>
        <strain evidence="2">Farmed</strain>
    </source>
</reference>
<feature type="transmembrane region" description="Helical" evidence="1">
    <location>
        <begin position="43"/>
        <end position="59"/>
    </location>
</feature>
<organism evidence="2 3">
    <name type="scientific">Acanthosepion pharaonis</name>
    <name type="common">Pharaoh cuttlefish</name>
    <name type="synonym">Sepia pharaonis</name>
    <dbReference type="NCBI Taxonomy" id="158019"/>
    <lineage>
        <taxon>Eukaryota</taxon>
        <taxon>Metazoa</taxon>
        <taxon>Spiralia</taxon>
        <taxon>Lophotrochozoa</taxon>
        <taxon>Mollusca</taxon>
        <taxon>Cephalopoda</taxon>
        <taxon>Coleoidea</taxon>
        <taxon>Decapodiformes</taxon>
        <taxon>Sepiida</taxon>
        <taxon>Sepiina</taxon>
        <taxon>Sepiidae</taxon>
        <taxon>Acanthosepion</taxon>
    </lineage>
</organism>
<protein>
    <submittedName>
        <fullName evidence="2">Uncharacterized protein</fullName>
    </submittedName>
</protein>
<accession>A0A812CKF2</accession>
<proteinExistence type="predicted"/>
<name>A0A812CKF2_ACAPH</name>
<sequence>MISIHAYGLFSLTDKVPTSLMSIFASERLYDFSRNLSFSSSRFLVQLLATSIFLFATLSPPPLLLGISFLVFYIDDIFIYSSLLYFFRNRIHSIHLYAASFSSSDFLLSFLFFPSSLLSLSEYHFPFFYFALFPSAKFTFLFLYTLLSLPILLSVFFSYLSLFPFYISLNVFLFSLFYLLSAHSIF</sequence>
<comment type="caution">
    <text evidence="2">The sequence shown here is derived from an EMBL/GenBank/DDBJ whole genome shotgun (WGS) entry which is preliminary data.</text>
</comment>
<keyword evidence="1" id="KW-0812">Transmembrane</keyword>
<dbReference type="AlphaFoldDB" id="A0A812CKF2"/>
<keyword evidence="1" id="KW-1133">Transmembrane helix</keyword>
<evidence type="ECO:0000256" key="1">
    <source>
        <dbReference type="SAM" id="Phobius"/>
    </source>
</evidence>
<feature type="transmembrane region" description="Helical" evidence="1">
    <location>
        <begin position="159"/>
        <end position="180"/>
    </location>
</feature>
<evidence type="ECO:0000313" key="3">
    <source>
        <dbReference type="Proteomes" id="UP000597762"/>
    </source>
</evidence>
<feature type="transmembrane region" description="Helical" evidence="1">
    <location>
        <begin position="94"/>
        <end position="115"/>
    </location>
</feature>
<keyword evidence="1" id="KW-0472">Membrane</keyword>
<gene>
    <name evidence="2" type="ORF">SPHA_36308</name>
</gene>
<evidence type="ECO:0000313" key="2">
    <source>
        <dbReference type="EMBL" id="CAE1268884.1"/>
    </source>
</evidence>
<feature type="transmembrane region" description="Helical" evidence="1">
    <location>
        <begin position="65"/>
        <end position="87"/>
    </location>
</feature>
<dbReference type="Proteomes" id="UP000597762">
    <property type="component" value="Unassembled WGS sequence"/>
</dbReference>
<keyword evidence="3" id="KW-1185">Reference proteome</keyword>